<dbReference type="OrthoDB" id="9794208at2"/>
<evidence type="ECO:0000313" key="3">
    <source>
        <dbReference type="EMBL" id="SMC94652.1"/>
    </source>
</evidence>
<dbReference type="Gene3D" id="3.40.50.12710">
    <property type="match status" value="1"/>
</dbReference>
<dbReference type="STRING" id="475255.SAMN04488101_106111"/>
<dbReference type="PANTHER" id="PTHR12049">
    <property type="entry name" value="PROTEIN ARGININE METHYLTRANSFERASE NDUFAF7, MITOCHONDRIAL"/>
    <property type="match status" value="1"/>
</dbReference>
<proteinExistence type="predicted"/>
<reference evidence="3 4" key="1">
    <citation type="submission" date="2017-04" db="EMBL/GenBank/DDBJ databases">
        <authorList>
            <person name="Afonso C.L."/>
            <person name="Miller P.J."/>
            <person name="Scott M.A."/>
            <person name="Spackman E."/>
            <person name="Goraichik I."/>
            <person name="Dimitrov K.M."/>
            <person name="Suarez D.L."/>
            <person name="Swayne D.E."/>
        </authorList>
    </citation>
    <scope>NUCLEOTIDE SEQUENCE [LARGE SCALE GENOMIC DNA]</scope>
    <source>
        <strain evidence="3 4">DSM 19625</strain>
    </source>
</reference>
<dbReference type="InterPro" id="IPR003788">
    <property type="entry name" value="NDUFAF7"/>
</dbReference>
<sequence length="367" mass="41441">MDLSDYIIKQIHEKGPISFQEFMELSLYYPEMGYYTSAHEIIGRQGDFYTSATLTPAFGATIAIQLEEIWRIMGGGEFTIVEYGAGTGDLCKSILDYLKDNEKMYAQLRYCIIEKSREMRNLEAKHLPDKVEWCSSILEIKGLNGCVLSNELLDNFAVHRVMMQEELMEVYVDYQHGFTEILRPAPPELKKYFTELNVVLPFGYCTEVNTQAIAWITEIASALNSGYVITIDYGYENPTMYSASKSEGSLLCYYKHSINDSPYLHIGEQDLTCHVNFSALEHWGNKVGLSACGITNQNYFLMSLGFREQLVRLFSKDNNVLQAAAKVAAISHTLLMDMGSKYKVLIQQKGLNGQKLTGLACAIKSPL</sequence>
<keyword evidence="1 3" id="KW-0489">Methyltransferase</keyword>
<dbReference type="PANTHER" id="PTHR12049:SF7">
    <property type="entry name" value="PROTEIN ARGININE METHYLTRANSFERASE NDUFAF7, MITOCHONDRIAL"/>
    <property type="match status" value="1"/>
</dbReference>
<dbReference type="GO" id="GO:0032259">
    <property type="term" value="P:methylation"/>
    <property type="evidence" value="ECO:0007669"/>
    <property type="project" value="UniProtKB-KW"/>
</dbReference>
<evidence type="ECO:0000256" key="2">
    <source>
        <dbReference type="ARBA" id="ARBA00022679"/>
    </source>
</evidence>
<keyword evidence="2 3" id="KW-0808">Transferase</keyword>
<dbReference type="InterPro" id="IPR038375">
    <property type="entry name" value="NDUFAF7_sf"/>
</dbReference>
<dbReference type="EMBL" id="FWYB01000006">
    <property type="protein sequence ID" value="SMC94652.1"/>
    <property type="molecule type" value="Genomic_DNA"/>
</dbReference>
<organism evidence="3 4">
    <name type="scientific">Pedobacter nyackensis</name>
    <dbReference type="NCBI Taxonomy" id="475255"/>
    <lineage>
        <taxon>Bacteria</taxon>
        <taxon>Pseudomonadati</taxon>
        <taxon>Bacteroidota</taxon>
        <taxon>Sphingobacteriia</taxon>
        <taxon>Sphingobacteriales</taxon>
        <taxon>Sphingobacteriaceae</taxon>
        <taxon>Pedobacter</taxon>
    </lineage>
</organism>
<dbReference type="GO" id="GO:0035243">
    <property type="term" value="F:protein-arginine omega-N symmetric methyltransferase activity"/>
    <property type="evidence" value="ECO:0007669"/>
    <property type="project" value="TreeGrafter"/>
</dbReference>
<dbReference type="RefSeq" id="WP_084289717.1">
    <property type="nucleotide sequence ID" value="NZ_FWYB01000006.1"/>
</dbReference>
<accession>A0A1W2DBZ4</accession>
<evidence type="ECO:0000313" key="4">
    <source>
        <dbReference type="Proteomes" id="UP000192678"/>
    </source>
</evidence>
<dbReference type="SUPFAM" id="SSF53335">
    <property type="entry name" value="S-adenosyl-L-methionine-dependent methyltransferases"/>
    <property type="match status" value="1"/>
</dbReference>
<dbReference type="Pfam" id="PF02636">
    <property type="entry name" value="Methyltransf_28"/>
    <property type="match status" value="1"/>
</dbReference>
<dbReference type="AlphaFoldDB" id="A0A1W2DBZ4"/>
<name>A0A1W2DBZ4_9SPHI</name>
<protein>
    <submittedName>
        <fullName evidence="3">SAM-dependent methyltransferase, MidA family</fullName>
    </submittedName>
</protein>
<evidence type="ECO:0000256" key="1">
    <source>
        <dbReference type="ARBA" id="ARBA00022603"/>
    </source>
</evidence>
<gene>
    <name evidence="3" type="ORF">SAMN04488101_106111</name>
</gene>
<dbReference type="Proteomes" id="UP000192678">
    <property type="component" value="Unassembled WGS sequence"/>
</dbReference>
<keyword evidence="4" id="KW-1185">Reference proteome</keyword>
<dbReference type="InterPro" id="IPR029063">
    <property type="entry name" value="SAM-dependent_MTases_sf"/>
</dbReference>